<dbReference type="InterPro" id="IPR034660">
    <property type="entry name" value="DinB/YfiT-like"/>
</dbReference>
<dbReference type="RefSeq" id="WP_339969789.1">
    <property type="nucleotide sequence ID" value="NZ_JBBHJY010000012.1"/>
</dbReference>
<dbReference type="Proteomes" id="UP001379235">
    <property type="component" value="Unassembled WGS sequence"/>
</dbReference>
<dbReference type="InterPro" id="IPR018531">
    <property type="entry name" value="DUF1993"/>
</dbReference>
<name>A0ABU8SDT9_9SPHN</name>
<keyword evidence="2" id="KW-1185">Reference proteome</keyword>
<accession>A0ABU8SDT9</accession>
<dbReference type="Pfam" id="PF09351">
    <property type="entry name" value="DUF1993"/>
    <property type="match status" value="1"/>
</dbReference>
<protein>
    <submittedName>
        <fullName evidence="1">DUF1993 domain-containing protein</fullName>
    </submittedName>
</protein>
<dbReference type="Gene3D" id="1.20.120.450">
    <property type="entry name" value="dinb family like domain"/>
    <property type="match status" value="1"/>
</dbReference>
<sequence length="170" mass="18338">MSLSVYESSIPVIIRTLTALSGVLAKGEAHAEAKGTDAANYLTMRLVPDMLPLSSQVRIACDVPRRGMVRLAGGEPAPMEDKEGSFADLQARIADTIAVLEGITPESLEGAETRQITLPSPRGEMEFIGRDFLFNFILANLHFHSTMTYALLRSAGVELGKADYMGVTLP</sequence>
<evidence type="ECO:0000313" key="2">
    <source>
        <dbReference type="Proteomes" id="UP001379235"/>
    </source>
</evidence>
<dbReference type="EMBL" id="JBBHJY010000012">
    <property type="protein sequence ID" value="MEJ6012010.1"/>
    <property type="molecule type" value="Genomic_DNA"/>
</dbReference>
<dbReference type="PANTHER" id="PTHR36922">
    <property type="entry name" value="BLL2446 PROTEIN"/>
    <property type="match status" value="1"/>
</dbReference>
<comment type="caution">
    <text evidence="1">The sequence shown here is derived from an EMBL/GenBank/DDBJ whole genome shotgun (WGS) entry which is preliminary data.</text>
</comment>
<evidence type="ECO:0000313" key="1">
    <source>
        <dbReference type="EMBL" id="MEJ6012010.1"/>
    </source>
</evidence>
<organism evidence="1 2">
    <name type="scientific">Novosphingobium aquae</name>
    <dbReference type="NCBI Taxonomy" id="3133435"/>
    <lineage>
        <taxon>Bacteria</taxon>
        <taxon>Pseudomonadati</taxon>
        <taxon>Pseudomonadota</taxon>
        <taxon>Alphaproteobacteria</taxon>
        <taxon>Sphingomonadales</taxon>
        <taxon>Sphingomonadaceae</taxon>
        <taxon>Novosphingobium</taxon>
    </lineage>
</organism>
<gene>
    <name evidence="1" type="ORF">WG900_19065</name>
</gene>
<dbReference type="PANTHER" id="PTHR36922:SF1">
    <property type="entry name" value="DUF1993 DOMAIN-CONTAINING PROTEIN"/>
    <property type="match status" value="1"/>
</dbReference>
<proteinExistence type="predicted"/>
<reference evidence="1 2" key="1">
    <citation type="submission" date="2024-03" db="EMBL/GenBank/DDBJ databases">
        <authorList>
            <person name="Jo J.-H."/>
        </authorList>
    </citation>
    <scope>NUCLEOTIDE SEQUENCE [LARGE SCALE GENOMIC DNA]</scope>
    <source>
        <strain evidence="1 2">AS3R-12</strain>
    </source>
</reference>
<dbReference type="SUPFAM" id="SSF109854">
    <property type="entry name" value="DinB/YfiT-like putative metalloenzymes"/>
    <property type="match status" value="1"/>
</dbReference>